<keyword evidence="1" id="KW-0560">Oxidoreductase</keyword>
<dbReference type="Gene3D" id="3.30.9.10">
    <property type="entry name" value="D-Amino Acid Oxidase, subunit A, domain 2"/>
    <property type="match status" value="1"/>
</dbReference>
<evidence type="ECO:0000313" key="4">
    <source>
        <dbReference type="Proteomes" id="UP000325606"/>
    </source>
</evidence>
<feature type="domain" description="FAD dependent oxidoreductase" evidence="2">
    <location>
        <begin position="32"/>
        <end position="387"/>
    </location>
</feature>
<dbReference type="Gene3D" id="3.50.50.60">
    <property type="entry name" value="FAD/NAD(P)-binding domain"/>
    <property type="match status" value="1"/>
</dbReference>
<dbReference type="InterPro" id="IPR006076">
    <property type="entry name" value="FAD-dep_OxRdtase"/>
</dbReference>
<dbReference type="Proteomes" id="UP000325606">
    <property type="component" value="Chromosome"/>
</dbReference>
<dbReference type="Pfam" id="PF01266">
    <property type="entry name" value="DAO"/>
    <property type="match status" value="1"/>
</dbReference>
<gene>
    <name evidence="3" type="ORF">F5I99_00535</name>
</gene>
<organism evidence="3 4">
    <name type="scientific">Nitrincola iocasae</name>
    <dbReference type="NCBI Taxonomy" id="2614693"/>
    <lineage>
        <taxon>Bacteria</taxon>
        <taxon>Pseudomonadati</taxon>
        <taxon>Pseudomonadota</taxon>
        <taxon>Gammaproteobacteria</taxon>
        <taxon>Oceanospirillales</taxon>
        <taxon>Oceanospirillaceae</taxon>
        <taxon>Nitrincola</taxon>
    </lineage>
</organism>
<dbReference type="KEGG" id="nik:F5I99_00535"/>
<dbReference type="GO" id="GO:0016491">
    <property type="term" value="F:oxidoreductase activity"/>
    <property type="evidence" value="ECO:0007669"/>
    <property type="project" value="UniProtKB-KW"/>
</dbReference>
<dbReference type="SUPFAM" id="SSF51905">
    <property type="entry name" value="FAD/NAD(P)-binding domain"/>
    <property type="match status" value="1"/>
</dbReference>
<evidence type="ECO:0000313" key="3">
    <source>
        <dbReference type="EMBL" id="QEW05106.1"/>
    </source>
</evidence>
<dbReference type="AlphaFoldDB" id="A0A5J6L9R0"/>
<dbReference type="PANTHER" id="PTHR13847">
    <property type="entry name" value="SARCOSINE DEHYDROGENASE-RELATED"/>
    <property type="match status" value="1"/>
</dbReference>
<evidence type="ECO:0000259" key="2">
    <source>
        <dbReference type="Pfam" id="PF01266"/>
    </source>
</evidence>
<name>A0A5J6L9R0_9GAMM</name>
<accession>A0A5J6L9R0</accession>
<reference evidence="3 4" key="1">
    <citation type="submission" date="2019-09" db="EMBL/GenBank/DDBJ databases">
        <title>Nitrincola iocasae sp. nov., a bacterium isolated from the sediment collected at a cold seep field in South China Sea.</title>
        <authorList>
            <person name="Zhang H."/>
            <person name="Wang H."/>
            <person name="Li C."/>
        </authorList>
    </citation>
    <scope>NUCLEOTIDE SEQUENCE [LARGE SCALE GENOMIC DNA]</scope>
    <source>
        <strain evidence="3 4">KXZD1103</strain>
    </source>
</reference>
<keyword evidence="4" id="KW-1185">Reference proteome</keyword>
<dbReference type="GO" id="GO:0005737">
    <property type="term" value="C:cytoplasm"/>
    <property type="evidence" value="ECO:0007669"/>
    <property type="project" value="TreeGrafter"/>
</dbReference>
<dbReference type="InterPro" id="IPR036188">
    <property type="entry name" value="FAD/NAD-bd_sf"/>
</dbReference>
<dbReference type="RefSeq" id="WP_151053171.1">
    <property type="nucleotide sequence ID" value="NZ_CP044222.1"/>
</dbReference>
<evidence type="ECO:0000256" key="1">
    <source>
        <dbReference type="ARBA" id="ARBA00023002"/>
    </source>
</evidence>
<dbReference type="PANTHER" id="PTHR13847:SF281">
    <property type="entry name" value="FAD DEPENDENT OXIDOREDUCTASE DOMAIN-CONTAINING PROTEIN"/>
    <property type="match status" value="1"/>
</dbReference>
<proteinExistence type="predicted"/>
<dbReference type="EMBL" id="CP044222">
    <property type="protein sequence ID" value="QEW05106.1"/>
    <property type="molecule type" value="Genomic_DNA"/>
</dbReference>
<protein>
    <submittedName>
        <fullName evidence="3">FAD-binding oxidoreductase</fullName>
    </submittedName>
</protein>
<sequence>MNTATEHTSSWYAATRHSQRTWPALQTALDVDVCVVGAGFTGINTALELAQRGFSVVLLEAHRIGWGASGRNGGELIRGIGHDLDQFRNTLGSEGVLALKQMGTEALELVKQRIQIHQIDCDLVLGYADLGTNAKHRKQLDEELQALQAINYPHPLRLLEPTELKQQVVDSDFYTGALVDEGSGHLHPLNLLLGEVDVAEQLGVQVFEQSPVIRLEKGDRPVVHTAQGQVRCNRVVLGCNGYLNPDLEPWLGGKILPAGSYVVATEPLPVELCEQLMPGRKAVADMRSTLDYYRISQDNRLIFGGLCTYSGKDPRDIAAALHPNIAKVFPQLGPVKVDYQWGGMLGIGANRLPQIGQLPDCPAIYFAQAYAGHGVNATHLAARILAETISGETDQRYRLFSQVNHLTFPGGRYLRTPLLATGMLWHRLKELF</sequence>